<reference evidence="1 2" key="1">
    <citation type="submission" date="2019-11" db="EMBL/GenBank/DDBJ databases">
        <title>Description of Pedobacter sp. LMG 31462T.</title>
        <authorList>
            <person name="Carlier A."/>
            <person name="Qi S."/>
            <person name="Vandamme P."/>
        </authorList>
    </citation>
    <scope>NUCLEOTIDE SEQUENCE [LARGE SCALE GENOMIC DNA]</scope>
    <source>
        <strain evidence="1 2">LMG 31462</strain>
    </source>
</reference>
<accession>A0ABR6EQ57</accession>
<keyword evidence="2" id="KW-1185">Reference proteome</keyword>
<organism evidence="1 2">
    <name type="scientific">Pedobacter gandavensis</name>
    <dbReference type="NCBI Taxonomy" id="2679963"/>
    <lineage>
        <taxon>Bacteria</taxon>
        <taxon>Pseudomonadati</taxon>
        <taxon>Bacteroidota</taxon>
        <taxon>Sphingobacteriia</taxon>
        <taxon>Sphingobacteriales</taxon>
        <taxon>Sphingobacteriaceae</taxon>
        <taxon>Pedobacter</taxon>
    </lineage>
</organism>
<dbReference type="EMBL" id="WNXC01000001">
    <property type="protein sequence ID" value="MBB2147375.1"/>
    <property type="molecule type" value="Genomic_DNA"/>
</dbReference>
<evidence type="ECO:0008006" key="3">
    <source>
        <dbReference type="Google" id="ProtNLM"/>
    </source>
</evidence>
<comment type="caution">
    <text evidence="1">The sequence shown here is derived from an EMBL/GenBank/DDBJ whole genome shotgun (WGS) entry which is preliminary data.</text>
</comment>
<gene>
    <name evidence="1" type="ORF">GM920_00485</name>
</gene>
<dbReference type="RefSeq" id="WP_182952655.1">
    <property type="nucleotide sequence ID" value="NZ_WNXC01000001.1"/>
</dbReference>
<proteinExistence type="predicted"/>
<evidence type="ECO:0000313" key="1">
    <source>
        <dbReference type="EMBL" id="MBB2147375.1"/>
    </source>
</evidence>
<name>A0ABR6EQ57_9SPHI</name>
<sequence length="379" mass="44430">MDSFEIIGTTKDLRTNTDIYYAQISIEDYLKLVGEDFDRFDIQRPRQDYRAYSRMKKDIIDGALLPTITLAINPKEIQSFEKLFSTRDVNSLSAKLLASNSIYILDGLQRTYILNDINKDGFKFKNGQKLLVEFWLEKEIKHLIYRLIVLNAGQKPMSMRHQVELLFITMQDKIQEGIDGLTLISERDESRRSKPKQFPFDRIVVAYYSFITKSAMIKRDNIVVQELNEMEVINSNEDELNQNFTEFLFYLNIYTSIDNETFRIYNHFTDIKVKGPQNWFAEEITITSFFAAISQFATDEKRKERINKALERFLEKLVATEKNIDILALNVLSDIREGISPKKYNVGIETRKILTNGFKEFFREEGESSFEDCWKNGTN</sequence>
<evidence type="ECO:0000313" key="2">
    <source>
        <dbReference type="Proteomes" id="UP000636110"/>
    </source>
</evidence>
<protein>
    <recommendedName>
        <fullName evidence="3">DUF262 domain-containing protein</fullName>
    </recommendedName>
</protein>
<dbReference type="Proteomes" id="UP000636110">
    <property type="component" value="Unassembled WGS sequence"/>
</dbReference>